<evidence type="ECO:0000313" key="2">
    <source>
        <dbReference type="EMBL" id="NBC34938.1"/>
    </source>
</evidence>
<accession>A0ABW9X8T4</accession>
<name>A0ABW9X8T4_9SPHN</name>
<dbReference type="RefSeq" id="WP_161716249.1">
    <property type="nucleotide sequence ID" value="NZ_JAAAPO010000001.1"/>
</dbReference>
<gene>
    <name evidence="2" type="ORF">GTZ99_00020</name>
</gene>
<dbReference type="PANTHER" id="PTHR12526:SF636">
    <property type="entry name" value="BLL3647 PROTEIN"/>
    <property type="match status" value="1"/>
</dbReference>
<proteinExistence type="predicted"/>
<organism evidence="2 3">
    <name type="scientific">Novosphingobium ovatum</name>
    <dbReference type="NCBI Taxonomy" id="1908523"/>
    <lineage>
        <taxon>Bacteria</taxon>
        <taxon>Pseudomonadati</taxon>
        <taxon>Pseudomonadota</taxon>
        <taxon>Alphaproteobacteria</taxon>
        <taxon>Sphingomonadales</taxon>
        <taxon>Sphingomonadaceae</taxon>
        <taxon>Novosphingobium</taxon>
    </lineage>
</organism>
<evidence type="ECO:0000313" key="3">
    <source>
        <dbReference type="Proteomes" id="UP000753724"/>
    </source>
</evidence>
<protein>
    <submittedName>
        <fullName evidence="2">Glycosyltransferase</fullName>
    </submittedName>
</protein>
<dbReference type="EMBL" id="JAAAPO010000001">
    <property type="protein sequence ID" value="NBC34938.1"/>
    <property type="molecule type" value="Genomic_DNA"/>
</dbReference>
<sequence>MTGVLYISYDGMMEPLGQSQVITYLERLSLGRHVHLISYEKAGDWRDGDRRRAVAARLARGGIVWHPLAYHKSPTVPATLYDALRGAVLAAALCWRHGLRIVHARSYVPAVIGAAARTLTGARLVFDMRGLWPDEKVDGGAWGAQSRAYRWTKRIEAWLLRRADHVVTLTQASLPVLRRLGLPGWTPVSVIPTCADLERFAPPASNPAPASSRVFTLGYVGSIGTRYLFDEVVAVFALIRAQRPGARLLVVNRNDPGLVIERVRAAGLPVEAVQVVAADHAAVPGLIRQMDAGTAFYASSFSTVATAPTKLGEYLGCGVPCLGNAGVGDMDQVLANDGAPVGVVMPDFTPESRAQAVAQLLALCDAPDTGARCRAAAQARFAVTAGVRAYARIWDGERT</sequence>
<keyword evidence="3" id="KW-1185">Reference proteome</keyword>
<dbReference type="Pfam" id="PF13439">
    <property type="entry name" value="Glyco_transf_4"/>
    <property type="match status" value="1"/>
</dbReference>
<comment type="caution">
    <text evidence="2">The sequence shown here is derived from an EMBL/GenBank/DDBJ whole genome shotgun (WGS) entry which is preliminary data.</text>
</comment>
<dbReference type="PANTHER" id="PTHR12526">
    <property type="entry name" value="GLYCOSYLTRANSFERASE"/>
    <property type="match status" value="1"/>
</dbReference>
<dbReference type="Proteomes" id="UP000753724">
    <property type="component" value="Unassembled WGS sequence"/>
</dbReference>
<evidence type="ECO:0000259" key="1">
    <source>
        <dbReference type="Pfam" id="PF13439"/>
    </source>
</evidence>
<feature type="domain" description="Glycosyltransferase subfamily 4-like N-terminal" evidence="1">
    <location>
        <begin position="31"/>
        <end position="199"/>
    </location>
</feature>
<reference evidence="3" key="1">
    <citation type="submission" date="2020-01" db="EMBL/GenBank/DDBJ databases">
        <title>Sphingomonas sp. strain CSW-10.</title>
        <authorList>
            <person name="Chen W.-M."/>
        </authorList>
    </citation>
    <scope>NUCLEOTIDE SEQUENCE [LARGE SCALE GENOMIC DNA]</scope>
    <source>
        <strain evidence="3">FSY-8</strain>
    </source>
</reference>
<dbReference type="SUPFAM" id="SSF53756">
    <property type="entry name" value="UDP-Glycosyltransferase/glycogen phosphorylase"/>
    <property type="match status" value="1"/>
</dbReference>
<dbReference type="Gene3D" id="3.40.50.2000">
    <property type="entry name" value="Glycogen Phosphorylase B"/>
    <property type="match status" value="2"/>
</dbReference>
<dbReference type="InterPro" id="IPR028098">
    <property type="entry name" value="Glyco_trans_4-like_N"/>
</dbReference>